<protein>
    <submittedName>
        <fullName evidence="2">Uncharacterized protein</fullName>
    </submittedName>
</protein>
<reference evidence="2" key="1">
    <citation type="journal article" date="2019" name="Sci. Rep.">
        <title>Draft genome of Tanacetum cinerariifolium, the natural source of mosquito coil.</title>
        <authorList>
            <person name="Yamashiro T."/>
            <person name="Shiraishi A."/>
            <person name="Satake H."/>
            <person name="Nakayama K."/>
        </authorList>
    </citation>
    <scope>NUCLEOTIDE SEQUENCE</scope>
</reference>
<dbReference type="AlphaFoldDB" id="A0A699V908"/>
<dbReference type="EMBL" id="BKCJ011405523">
    <property type="protein sequence ID" value="GFD30593.1"/>
    <property type="molecule type" value="Genomic_DNA"/>
</dbReference>
<name>A0A699V908_TANCI</name>
<proteinExistence type="predicted"/>
<feature type="region of interest" description="Disordered" evidence="1">
    <location>
        <begin position="1"/>
        <end position="21"/>
    </location>
</feature>
<organism evidence="2">
    <name type="scientific">Tanacetum cinerariifolium</name>
    <name type="common">Dalmatian daisy</name>
    <name type="synonym">Chrysanthemum cinerariifolium</name>
    <dbReference type="NCBI Taxonomy" id="118510"/>
    <lineage>
        <taxon>Eukaryota</taxon>
        <taxon>Viridiplantae</taxon>
        <taxon>Streptophyta</taxon>
        <taxon>Embryophyta</taxon>
        <taxon>Tracheophyta</taxon>
        <taxon>Spermatophyta</taxon>
        <taxon>Magnoliopsida</taxon>
        <taxon>eudicotyledons</taxon>
        <taxon>Gunneridae</taxon>
        <taxon>Pentapetalae</taxon>
        <taxon>asterids</taxon>
        <taxon>campanulids</taxon>
        <taxon>Asterales</taxon>
        <taxon>Asteraceae</taxon>
        <taxon>Asteroideae</taxon>
        <taxon>Anthemideae</taxon>
        <taxon>Anthemidinae</taxon>
        <taxon>Tanacetum</taxon>
    </lineage>
</organism>
<accession>A0A699V908</accession>
<gene>
    <name evidence="2" type="ORF">Tci_902562</name>
</gene>
<evidence type="ECO:0000313" key="2">
    <source>
        <dbReference type="EMBL" id="GFD30593.1"/>
    </source>
</evidence>
<sequence length="88" mass="9338">MCGGNCKKQGPRRSSSSKMARVKVRVSESVLFLGAQWEVRAQPFLIGPDGAAHVQTGAGWGRGLGARQHMGRLGVVGRQPKINVAQLG</sequence>
<comment type="caution">
    <text evidence="2">The sequence shown here is derived from an EMBL/GenBank/DDBJ whole genome shotgun (WGS) entry which is preliminary data.</text>
</comment>
<evidence type="ECO:0000256" key="1">
    <source>
        <dbReference type="SAM" id="MobiDB-lite"/>
    </source>
</evidence>